<dbReference type="InterPro" id="IPR043519">
    <property type="entry name" value="NT_sf"/>
</dbReference>
<dbReference type="InterPro" id="IPR019843">
    <property type="entry name" value="DNA_pol-X_BS"/>
</dbReference>
<keyword evidence="9" id="KW-0238">DNA-binding</keyword>
<dbReference type="PROSITE" id="PS00522">
    <property type="entry name" value="DNA_POLYMERASE_X"/>
    <property type="match status" value="1"/>
</dbReference>
<dbReference type="GO" id="GO:0006260">
    <property type="term" value="P:DNA replication"/>
    <property type="evidence" value="ECO:0007669"/>
    <property type="project" value="UniProtKB-KW"/>
</dbReference>
<dbReference type="GO" id="GO:0016829">
    <property type="term" value="F:lyase activity"/>
    <property type="evidence" value="ECO:0007669"/>
    <property type="project" value="UniProtKB-KW"/>
</dbReference>
<dbReference type="PROSITE" id="PS50172">
    <property type="entry name" value="BRCT"/>
    <property type="match status" value="1"/>
</dbReference>
<dbReference type="PANTHER" id="PTHR11276">
    <property type="entry name" value="DNA POLYMERASE TYPE-X FAMILY MEMBER"/>
    <property type="match status" value="1"/>
</dbReference>
<evidence type="ECO:0000256" key="8">
    <source>
        <dbReference type="ARBA" id="ARBA00022932"/>
    </source>
</evidence>
<dbReference type="InterPro" id="IPR022312">
    <property type="entry name" value="DNA_pol_X"/>
</dbReference>
<keyword evidence="11" id="KW-0456">Lyase</keyword>
<evidence type="ECO:0000256" key="11">
    <source>
        <dbReference type="ARBA" id="ARBA00023239"/>
    </source>
</evidence>
<dbReference type="InterPro" id="IPR018944">
    <property type="entry name" value="DNA_pol_lambd_fingers_domain"/>
</dbReference>
<reference evidence="17 18" key="1">
    <citation type="journal article" date="2016" name="Mol. Biol. Evol.">
        <title>Comparative Genomics of Early-Diverging Mushroom-Forming Fungi Provides Insights into the Origins of Lignocellulose Decay Capabilities.</title>
        <authorList>
            <person name="Nagy L.G."/>
            <person name="Riley R."/>
            <person name="Tritt A."/>
            <person name="Adam C."/>
            <person name="Daum C."/>
            <person name="Floudas D."/>
            <person name="Sun H."/>
            <person name="Yadav J.S."/>
            <person name="Pangilinan J."/>
            <person name="Larsson K.H."/>
            <person name="Matsuura K."/>
            <person name="Barry K."/>
            <person name="Labutti K."/>
            <person name="Kuo R."/>
            <person name="Ohm R.A."/>
            <person name="Bhattacharya S.S."/>
            <person name="Shirouzu T."/>
            <person name="Yoshinaga Y."/>
            <person name="Martin F.M."/>
            <person name="Grigoriev I.V."/>
            <person name="Hibbett D.S."/>
        </authorList>
    </citation>
    <scope>NUCLEOTIDE SEQUENCE [LARGE SCALE GENOMIC DNA]</scope>
    <source>
        <strain evidence="17 18">CBS 109695</strain>
    </source>
</reference>
<evidence type="ECO:0000256" key="4">
    <source>
        <dbReference type="ARBA" id="ARBA00022679"/>
    </source>
</evidence>
<dbReference type="GO" id="GO:0003677">
    <property type="term" value="F:DNA binding"/>
    <property type="evidence" value="ECO:0007669"/>
    <property type="project" value="UniProtKB-UniRule"/>
</dbReference>
<dbReference type="GO" id="GO:0046872">
    <property type="term" value="F:metal ion binding"/>
    <property type="evidence" value="ECO:0007669"/>
    <property type="project" value="UniProtKB-UniRule"/>
</dbReference>
<dbReference type="SUPFAM" id="SSF81301">
    <property type="entry name" value="Nucleotidyltransferase"/>
    <property type="match status" value="1"/>
</dbReference>
<dbReference type="Pfam" id="PF14792">
    <property type="entry name" value="DNA_pol_B_palm"/>
    <property type="match status" value="1"/>
</dbReference>
<name>A0A166VYK0_9AGAM</name>
<dbReference type="PANTHER" id="PTHR11276:SF28">
    <property type="entry name" value="DNA POLYMERASE LAMBDA"/>
    <property type="match status" value="1"/>
</dbReference>
<keyword evidence="14" id="KW-0539">Nucleus</keyword>
<dbReference type="AlphaFoldDB" id="A0A166VYK0"/>
<dbReference type="InterPro" id="IPR001357">
    <property type="entry name" value="BRCT_dom"/>
</dbReference>
<dbReference type="SMART" id="SM00483">
    <property type="entry name" value="POLXc"/>
    <property type="match status" value="1"/>
</dbReference>
<evidence type="ECO:0000256" key="13">
    <source>
        <dbReference type="PIRSR" id="PIRSR622312-50"/>
    </source>
</evidence>
<accession>A0A166VYK0</accession>
<dbReference type="InterPro" id="IPR029398">
    <property type="entry name" value="PolB_thumb"/>
</dbReference>
<dbReference type="Gene3D" id="3.30.210.10">
    <property type="entry name" value="DNA polymerase, thumb domain"/>
    <property type="match status" value="1"/>
</dbReference>
<dbReference type="SUPFAM" id="SSF52113">
    <property type="entry name" value="BRCT domain"/>
    <property type="match status" value="1"/>
</dbReference>
<dbReference type="EMBL" id="KV417483">
    <property type="protein sequence ID" value="KZP33193.1"/>
    <property type="molecule type" value="Genomic_DNA"/>
</dbReference>
<dbReference type="Gene3D" id="3.40.50.10190">
    <property type="entry name" value="BRCT domain"/>
    <property type="match status" value="1"/>
</dbReference>
<evidence type="ECO:0000256" key="2">
    <source>
        <dbReference type="ARBA" id="ARBA00008323"/>
    </source>
</evidence>
<dbReference type="GO" id="GO:0006303">
    <property type="term" value="P:double-strand break repair via nonhomologous end joining"/>
    <property type="evidence" value="ECO:0007669"/>
    <property type="project" value="TreeGrafter"/>
</dbReference>
<keyword evidence="10 14" id="KW-0234">DNA repair</keyword>
<dbReference type="GO" id="GO:0005634">
    <property type="term" value="C:nucleus"/>
    <property type="evidence" value="ECO:0007669"/>
    <property type="project" value="UniProtKB-SubCell"/>
</dbReference>
<protein>
    <recommendedName>
        <fullName evidence="14">DNA polymerase</fullName>
        <ecNumber evidence="14">2.7.7.7</ecNumber>
    </recommendedName>
</protein>
<evidence type="ECO:0000256" key="6">
    <source>
        <dbReference type="ARBA" id="ARBA00022705"/>
    </source>
</evidence>
<keyword evidence="3" id="KW-0237">DNA synthesis</keyword>
<comment type="cofactor">
    <cofactor evidence="1">
        <name>Mn(2+)</name>
        <dbReference type="ChEBI" id="CHEBI:29035"/>
    </cofactor>
</comment>
<dbReference type="EC" id="2.7.7.7" evidence="14"/>
<comment type="similarity">
    <text evidence="2 14">Belongs to the DNA polymerase type-X family.</text>
</comment>
<keyword evidence="18" id="KW-1185">Reference proteome</keyword>
<dbReference type="Gene3D" id="1.10.150.110">
    <property type="entry name" value="DNA polymerase beta, N-terminal domain-like"/>
    <property type="match status" value="1"/>
</dbReference>
<dbReference type="Pfam" id="PF14716">
    <property type="entry name" value="HHH_8"/>
    <property type="match status" value="1"/>
</dbReference>
<feature type="domain" description="BRCT" evidence="16">
    <location>
        <begin position="89"/>
        <end position="174"/>
    </location>
</feature>
<dbReference type="SUPFAM" id="SSF81585">
    <property type="entry name" value="PsbU/PolX domain-like"/>
    <property type="match status" value="1"/>
</dbReference>
<keyword evidence="5 14" id="KW-0548">Nucleotidyltransferase</keyword>
<comment type="catalytic activity">
    <reaction evidence="12 14">
        <text>DNA(n) + a 2'-deoxyribonucleoside 5'-triphosphate = DNA(n+1) + diphosphate</text>
        <dbReference type="Rhea" id="RHEA:22508"/>
        <dbReference type="Rhea" id="RHEA-COMP:17339"/>
        <dbReference type="Rhea" id="RHEA-COMP:17340"/>
        <dbReference type="ChEBI" id="CHEBI:33019"/>
        <dbReference type="ChEBI" id="CHEBI:61560"/>
        <dbReference type="ChEBI" id="CHEBI:173112"/>
        <dbReference type="EC" id="2.7.7.7"/>
    </reaction>
</comment>
<comment type="subcellular location">
    <subcellularLocation>
        <location evidence="14">Nucleus</location>
    </subcellularLocation>
</comment>
<dbReference type="InterPro" id="IPR010996">
    <property type="entry name" value="HHH_MUS81"/>
</dbReference>
<feature type="region of interest" description="Disordered" evidence="15">
    <location>
        <begin position="283"/>
        <end position="307"/>
    </location>
</feature>
<dbReference type="InterPro" id="IPR037160">
    <property type="entry name" value="DNA_Pol_thumb_sf"/>
</dbReference>
<dbReference type="CDD" id="cd00141">
    <property type="entry name" value="NT_POLXc"/>
    <property type="match status" value="1"/>
</dbReference>
<feature type="compositionally biased region" description="Acidic residues" evidence="15">
    <location>
        <begin position="290"/>
        <end position="300"/>
    </location>
</feature>
<keyword evidence="7 14" id="KW-0227">DNA damage</keyword>
<evidence type="ECO:0000256" key="5">
    <source>
        <dbReference type="ARBA" id="ARBA00022695"/>
    </source>
</evidence>
<feature type="region of interest" description="Disordered" evidence="15">
    <location>
        <begin position="222"/>
        <end position="264"/>
    </location>
</feature>
<organism evidence="17 18">
    <name type="scientific">Athelia psychrophila</name>
    <dbReference type="NCBI Taxonomy" id="1759441"/>
    <lineage>
        <taxon>Eukaryota</taxon>
        <taxon>Fungi</taxon>
        <taxon>Dikarya</taxon>
        <taxon>Basidiomycota</taxon>
        <taxon>Agaricomycotina</taxon>
        <taxon>Agaricomycetes</taxon>
        <taxon>Agaricomycetidae</taxon>
        <taxon>Atheliales</taxon>
        <taxon>Atheliaceae</taxon>
        <taxon>Athelia</taxon>
    </lineage>
</organism>
<keyword evidence="6" id="KW-0235">DNA replication</keyword>
<keyword evidence="8 14" id="KW-0239">DNA-directed DNA polymerase</keyword>
<dbReference type="PRINTS" id="PR00870">
    <property type="entry name" value="DNAPOLXBETA"/>
</dbReference>
<dbReference type="Pfam" id="PF10391">
    <property type="entry name" value="DNA_pol_lambd_f"/>
    <property type="match status" value="1"/>
</dbReference>
<dbReference type="SUPFAM" id="SSF47802">
    <property type="entry name" value="DNA polymerase beta, N-terminal domain-like"/>
    <property type="match status" value="1"/>
</dbReference>
<proteinExistence type="inferred from homology"/>
<dbReference type="InterPro" id="IPR028207">
    <property type="entry name" value="DNA_pol_B_palm_palm"/>
</dbReference>
<dbReference type="InterPro" id="IPR002008">
    <property type="entry name" value="DNA_pol_X_beta-like"/>
</dbReference>
<feature type="compositionally biased region" description="Polar residues" evidence="15">
    <location>
        <begin position="222"/>
        <end position="234"/>
    </location>
</feature>
<evidence type="ECO:0000256" key="10">
    <source>
        <dbReference type="ARBA" id="ARBA00023204"/>
    </source>
</evidence>
<evidence type="ECO:0000313" key="17">
    <source>
        <dbReference type="EMBL" id="KZP33193.1"/>
    </source>
</evidence>
<evidence type="ECO:0000256" key="7">
    <source>
        <dbReference type="ARBA" id="ARBA00022763"/>
    </source>
</evidence>
<dbReference type="InterPro" id="IPR027421">
    <property type="entry name" value="DNA_pol_lamdba_lyase_dom_sf"/>
</dbReference>
<evidence type="ECO:0000259" key="16">
    <source>
        <dbReference type="PROSITE" id="PS50172"/>
    </source>
</evidence>
<evidence type="ECO:0000256" key="12">
    <source>
        <dbReference type="ARBA" id="ARBA00049244"/>
    </source>
</evidence>
<evidence type="ECO:0000256" key="14">
    <source>
        <dbReference type="RuleBase" id="RU366014"/>
    </source>
</evidence>
<dbReference type="InterPro" id="IPR002054">
    <property type="entry name" value="DNA-dir_DNA_pol_X"/>
</dbReference>
<dbReference type="STRING" id="436010.A0A166VYK0"/>
<dbReference type="Gene3D" id="3.30.460.10">
    <property type="entry name" value="Beta Polymerase, domain 2"/>
    <property type="match status" value="1"/>
</dbReference>
<dbReference type="OrthoDB" id="205514at2759"/>
<dbReference type="PRINTS" id="PR00869">
    <property type="entry name" value="DNAPOLX"/>
</dbReference>
<keyword evidence="4 14" id="KW-0808">Transferase</keyword>
<evidence type="ECO:0000256" key="1">
    <source>
        <dbReference type="ARBA" id="ARBA00001936"/>
    </source>
</evidence>
<evidence type="ECO:0000256" key="9">
    <source>
        <dbReference type="ARBA" id="ARBA00023125"/>
    </source>
</evidence>
<comment type="function">
    <text evidence="14">DNA polymerase that functions in several pathways of DNA repair. Involved in base excision repair (BER) responsible for repair of lesions that give rise to abasic (AP) sites in DNA. Also contributes to DNA double-strand break repair by non-homologous end joining and homologous recombination. Has both template-dependent and template-independent (terminal transferase) DNA polymerase activities. Has also a 5'-deoxyribose-5-phosphate lyase (dRP lyase) activity.</text>
</comment>
<dbReference type="Gene3D" id="1.10.150.20">
    <property type="entry name" value="5' to 3' exonuclease, C-terminal subdomain"/>
    <property type="match status" value="1"/>
</dbReference>
<feature type="region of interest" description="Disordered" evidence="15">
    <location>
        <begin position="31"/>
        <end position="61"/>
    </location>
</feature>
<evidence type="ECO:0000256" key="15">
    <source>
        <dbReference type="SAM" id="MobiDB-lite"/>
    </source>
</evidence>
<feature type="active site" description="Nucleophile; Schiff-base intermediate with DNA; for 5'-dRP lyase activity" evidence="13">
    <location>
        <position position="393"/>
    </location>
</feature>
<dbReference type="GO" id="GO:0003887">
    <property type="term" value="F:DNA-directed DNA polymerase activity"/>
    <property type="evidence" value="ECO:0007669"/>
    <property type="project" value="UniProtKB-UniRule"/>
</dbReference>
<dbReference type="Pfam" id="PF14791">
    <property type="entry name" value="DNA_pol_B_thumb"/>
    <property type="match status" value="1"/>
</dbReference>
<feature type="compositionally biased region" description="Polar residues" evidence="15">
    <location>
        <begin position="34"/>
        <end position="58"/>
    </location>
</feature>
<dbReference type="InterPro" id="IPR036420">
    <property type="entry name" value="BRCT_dom_sf"/>
</dbReference>
<evidence type="ECO:0000313" key="18">
    <source>
        <dbReference type="Proteomes" id="UP000076532"/>
    </source>
</evidence>
<gene>
    <name evidence="17" type="ORF">FIBSPDRAFT_721371</name>
</gene>
<evidence type="ECO:0000256" key="3">
    <source>
        <dbReference type="ARBA" id="ARBA00022634"/>
    </source>
</evidence>
<sequence length="695" mass="77809">MKSAPNPVQHTETILDKFHAAPGSALEARKTLTAGPSNVSAVESSKATRKSTLPQKKSTILKGKKAEKARVTPLQYAQTLCDKIENLTKKSDYLKDKRIFYAGGDMHYASDVTMKKMSLIIKNGGTLIPEYSPEKVTHILTDTSIVTTLRVLSIKSLKDVPRNIPIVTWSWITEGRGGTGLTEKEHAAFLGHIVDSLSEKDGSDDYSRISFVHYFSKTHSNSRSPCSMFTQDKPQLTPKVSYPDAADSADTSAEPLRGEGKVTQQAEDPLADFYALAKAEQDNDFSGADDPVDIDPDDSVDEKSDDAYSGIPIKRGFTCDTKIHRPETCVNQDIVDKLKELMELHKSKPSKDDFWRGFSYGKSIGPIRNHPRRIQSYAEARSIRGVGDKTAEKIMEIIDTGSLRRIAFENTGDVEAAKLFTGIYGVGKTIAYRWYASGCRTLDDLREGKNGVTLSSAMEIGLRYYEGKRRRSLFLGSASDIDSKSDINTRMPREEAETIFNLIEPIALKLDPTIFIQIMGSYRRGKVDCGDIDVLICRPSKPGEMKDHRGEMMPRLLQALHQAGILTDDLALPDSFDKPEACYRGLCKLPDREANGKFLPRRRRRIDILSMPWKNRGGALLYYTGDDIFNRAMRFKANKMGYSLNQRGLFEGVVRDLQDRRIKINAGNLIASETEEEIFKILGVPWQEPHERVRS</sequence>
<dbReference type="Proteomes" id="UP000076532">
    <property type="component" value="Unassembled WGS sequence"/>
</dbReference>